<reference evidence="2" key="1">
    <citation type="submission" date="2021-01" db="EMBL/GenBank/DDBJ databases">
        <authorList>
            <person name="Kaushik A."/>
        </authorList>
    </citation>
    <scope>NUCLEOTIDE SEQUENCE</scope>
    <source>
        <strain evidence="2">AG5</strain>
    </source>
</reference>
<evidence type="ECO:0000256" key="1">
    <source>
        <dbReference type="SAM" id="MobiDB-lite"/>
    </source>
</evidence>
<dbReference type="Proteomes" id="UP000663827">
    <property type="component" value="Unassembled WGS sequence"/>
</dbReference>
<sequence length="665" mass="72924">MSAKLPENITINLKHVSLVSLADAADALAKTAAALAVAARATIEAFATETPVSPAPEESQEINLGKGPDDVYKIITDAEADTNERPGGDEEQIPLPSQQVLILKNGLTLEGLESLGRTNQPYRLLVDTEADVLLFVCALIDKRQRVICYMPCGPNPLKTYKQLIESVTETPVHALVSSTSSKPDQSYADFLENDGSVLLVPESLSPELEIEGENSWVVHVGWPVSETRYTAQRNNHRAQNNVIVAYSGDQSLYPSGDSIVNLIEPWPKDGASFRASVSILRPLYEVMLSEIPHEMKSRVYHDWLQFHGIRGRRRVETWTTSMMVKRANNYLLEVLDWRGAHTGGDDIPLPELSLGFVTENGLQSAVQEGLIRVEEDDSDPPKPSPSPMPRPESTPAQTEFQPVAGHTYFALDEEFDAIPLMSFIAGQYGKVICFLEGHGALRHYQRLFAQITGRLIITPTVSNNMAAEAMEEAVTKFLSADPPAILLLAYTTNILPAALIKGSIDCCIYRGLNSPLKQAKKNRSLINCTTTIIIMDTLQQRGISAATDIKKHPSSAIVLDFTDNSLLAPMRNKTRSILMLDKSVVKDLYTNRVYGVGAVPRHSLSAEDAARRANQYAARVLLHGDPVDGSDIFPPVDGRPPVPRIAVEKFKLQPAVDAGLLTIAR</sequence>
<feature type="compositionally biased region" description="Pro residues" evidence="1">
    <location>
        <begin position="381"/>
        <end position="392"/>
    </location>
</feature>
<comment type="caution">
    <text evidence="2">The sequence shown here is derived from an EMBL/GenBank/DDBJ whole genome shotgun (WGS) entry which is preliminary data.</text>
</comment>
<feature type="region of interest" description="Disordered" evidence="1">
    <location>
        <begin position="49"/>
        <end position="68"/>
    </location>
</feature>
<evidence type="ECO:0000313" key="2">
    <source>
        <dbReference type="EMBL" id="CAE7233837.1"/>
    </source>
</evidence>
<dbReference type="EMBL" id="CAJNJQ010006648">
    <property type="protein sequence ID" value="CAE7233837.1"/>
    <property type="molecule type" value="Genomic_DNA"/>
</dbReference>
<name>A0A8H3EEW5_9AGAM</name>
<feature type="region of interest" description="Disordered" evidence="1">
    <location>
        <begin position="372"/>
        <end position="398"/>
    </location>
</feature>
<proteinExistence type="predicted"/>
<evidence type="ECO:0000313" key="3">
    <source>
        <dbReference type="Proteomes" id="UP000663827"/>
    </source>
</evidence>
<accession>A0A8H3EEW5</accession>
<organism evidence="2 3">
    <name type="scientific">Rhizoctonia solani</name>
    <dbReference type="NCBI Taxonomy" id="456999"/>
    <lineage>
        <taxon>Eukaryota</taxon>
        <taxon>Fungi</taxon>
        <taxon>Dikarya</taxon>
        <taxon>Basidiomycota</taxon>
        <taxon>Agaricomycotina</taxon>
        <taxon>Agaricomycetes</taxon>
        <taxon>Cantharellales</taxon>
        <taxon>Ceratobasidiaceae</taxon>
        <taxon>Rhizoctonia</taxon>
    </lineage>
</organism>
<protein>
    <submittedName>
        <fullName evidence="2">Uncharacterized protein</fullName>
    </submittedName>
</protein>
<gene>
    <name evidence="2" type="ORF">RDB_LOCUS192237</name>
</gene>
<dbReference type="AlphaFoldDB" id="A0A8H3EEW5"/>